<comment type="caution">
    <text evidence="2">The sequence shown here is derived from an EMBL/GenBank/DDBJ whole genome shotgun (WGS) entry which is preliminary data.</text>
</comment>
<keyword evidence="1" id="KW-0732">Signal</keyword>
<proteinExistence type="predicted"/>
<dbReference type="AlphaFoldDB" id="A0A5J5F702"/>
<evidence type="ECO:0000313" key="3">
    <source>
        <dbReference type="Proteomes" id="UP000326924"/>
    </source>
</evidence>
<evidence type="ECO:0000313" key="2">
    <source>
        <dbReference type="EMBL" id="KAA8912310.1"/>
    </source>
</evidence>
<name>A0A5J5F702_9PEZI</name>
<accession>A0A5J5F702</accession>
<reference evidence="2 3" key="1">
    <citation type="submission" date="2019-09" db="EMBL/GenBank/DDBJ databases">
        <title>Draft genome of the ectomycorrhizal ascomycete Sphaerosporella brunnea.</title>
        <authorList>
            <consortium name="DOE Joint Genome Institute"/>
            <person name="Benucci G.M."/>
            <person name="Marozzi G."/>
            <person name="Antonielli L."/>
            <person name="Sanchez S."/>
            <person name="Marco P."/>
            <person name="Wang X."/>
            <person name="Falini L.B."/>
            <person name="Barry K."/>
            <person name="Haridas S."/>
            <person name="Lipzen A."/>
            <person name="Labutti K."/>
            <person name="Grigoriev I.V."/>
            <person name="Murat C."/>
            <person name="Martin F."/>
            <person name="Albertini E."/>
            <person name="Donnini D."/>
            <person name="Bonito G."/>
        </authorList>
    </citation>
    <scope>NUCLEOTIDE SEQUENCE [LARGE SCALE GENOMIC DNA]</scope>
    <source>
        <strain evidence="2 3">Sb_GMNB300</strain>
    </source>
</reference>
<protein>
    <submittedName>
        <fullName evidence="2">Uncharacterized protein</fullName>
    </submittedName>
</protein>
<feature type="signal peptide" evidence="1">
    <location>
        <begin position="1"/>
        <end position="22"/>
    </location>
</feature>
<dbReference type="EMBL" id="VXIS01000025">
    <property type="protein sequence ID" value="KAA8912310.1"/>
    <property type="molecule type" value="Genomic_DNA"/>
</dbReference>
<gene>
    <name evidence="2" type="ORF">FN846DRAFT_887283</name>
</gene>
<dbReference type="InParanoid" id="A0A5J5F702"/>
<feature type="chain" id="PRO_5023909086" evidence="1">
    <location>
        <begin position="23"/>
        <end position="184"/>
    </location>
</feature>
<keyword evidence="3" id="KW-1185">Reference proteome</keyword>
<dbReference type="Proteomes" id="UP000326924">
    <property type="component" value="Unassembled WGS sequence"/>
</dbReference>
<evidence type="ECO:0000256" key="1">
    <source>
        <dbReference type="SAM" id="SignalP"/>
    </source>
</evidence>
<sequence>MAWMVELPLLLCLISRRRLLLGERSWLQCRCIRQTRLRKLSGRTAAGKGNQRKRALPSRRRTPDLCIDIRACHWPHISRSWVPSNPHISALIPEAAAKKTNHTIIMTTTHELAKARRGPPPAKNDNVLGFAIGVVAVASPPPPANNIETNPSGELPAFVQPCERSLAQSPSIRLAPCACGSPQH</sequence>
<organism evidence="2 3">
    <name type="scientific">Sphaerosporella brunnea</name>
    <dbReference type="NCBI Taxonomy" id="1250544"/>
    <lineage>
        <taxon>Eukaryota</taxon>
        <taxon>Fungi</taxon>
        <taxon>Dikarya</taxon>
        <taxon>Ascomycota</taxon>
        <taxon>Pezizomycotina</taxon>
        <taxon>Pezizomycetes</taxon>
        <taxon>Pezizales</taxon>
        <taxon>Pyronemataceae</taxon>
        <taxon>Sphaerosporella</taxon>
    </lineage>
</organism>